<keyword evidence="2" id="KW-1185">Reference proteome</keyword>
<dbReference type="KEGG" id="ftj:FTUN_6149"/>
<sequence length="79" mass="9640">MGAKIRVREGESIPQAMRRLRKVIEMWYQYPLCRPKPTKKRVEYRQKPCEVRHQQRSLAKTRQRVNFNLLLKDLDLGFR</sequence>
<dbReference type="AlphaFoldDB" id="A0A6M5YYF1"/>
<protein>
    <submittedName>
        <fullName evidence="1">Uncharacterized protein</fullName>
    </submittedName>
</protein>
<dbReference type="Proteomes" id="UP000503447">
    <property type="component" value="Chromosome"/>
</dbReference>
<evidence type="ECO:0000313" key="1">
    <source>
        <dbReference type="EMBL" id="QJW98554.1"/>
    </source>
</evidence>
<reference evidence="2" key="1">
    <citation type="submission" date="2020-05" db="EMBL/GenBank/DDBJ databases">
        <title>Frigoriglobus tundricola gen. nov., sp. nov., a psychrotolerant cellulolytic planctomycete of the family Gemmataceae with two divergent copies of 16S rRNA gene.</title>
        <authorList>
            <person name="Kulichevskaya I.S."/>
            <person name="Ivanova A.A."/>
            <person name="Naumoff D.G."/>
            <person name="Beletsky A.V."/>
            <person name="Rijpstra W.I.C."/>
            <person name="Sinninghe Damste J.S."/>
            <person name="Mardanov A.V."/>
            <person name="Ravin N.V."/>
            <person name="Dedysh S.N."/>
        </authorList>
    </citation>
    <scope>NUCLEOTIDE SEQUENCE [LARGE SCALE GENOMIC DNA]</scope>
    <source>
        <strain evidence="2">PL17</strain>
    </source>
</reference>
<proteinExistence type="predicted"/>
<name>A0A6M5YYF1_9BACT</name>
<evidence type="ECO:0000313" key="2">
    <source>
        <dbReference type="Proteomes" id="UP000503447"/>
    </source>
</evidence>
<organism evidence="1 2">
    <name type="scientific">Frigoriglobus tundricola</name>
    <dbReference type="NCBI Taxonomy" id="2774151"/>
    <lineage>
        <taxon>Bacteria</taxon>
        <taxon>Pseudomonadati</taxon>
        <taxon>Planctomycetota</taxon>
        <taxon>Planctomycetia</taxon>
        <taxon>Gemmatales</taxon>
        <taxon>Gemmataceae</taxon>
        <taxon>Frigoriglobus</taxon>
    </lineage>
</organism>
<gene>
    <name evidence="1" type="ORF">FTUN_6149</name>
</gene>
<dbReference type="EMBL" id="CP053452">
    <property type="protein sequence ID" value="QJW98554.1"/>
    <property type="molecule type" value="Genomic_DNA"/>
</dbReference>
<accession>A0A6M5YYF1</accession>